<organism evidence="2 3">
    <name type="scientific">Phytophthora cactorum</name>
    <dbReference type="NCBI Taxonomy" id="29920"/>
    <lineage>
        <taxon>Eukaryota</taxon>
        <taxon>Sar</taxon>
        <taxon>Stramenopiles</taxon>
        <taxon>Oomycota</taxon>
        <taxon>Peronosporomycetes</taxon>
        <taxon>Peronosporales</taxon>
        <taxon>Peronosporaceae</taxon>
        <taxon>Phytophthora</taxon>
    </lineage>
</organism>
<feature type="compositionally biased region" description="Basic residues" evidence="1">
    <location>
        <begin position="41"/>
        <end position="50"/>
    </location>
</feature>
<reference evidence="2" key="1">
    <citation type="submission" date="2018-10" db="EMBL/GenBank/DDBJ databases">
        <title>Effector identification in a new, highly contiguous assembly of the strawberry crown rot pathogen Phytophthora cactorum.</title>
        <authorList>
            <person name="Armitage A.D."/>
            <person name="Nellist C.F."/>
            <person name="Bates H."/>
            <person name="Vickerstaff R.J."/>
            <person name="Harrison R.J."/>
        </authorList>
    </citation>
    <scope>NUCLEOTIDE SEQUENCE</scope>
    <source>
        <strain evidence="2">4040</strain>
    </source>
</reference>
<sequence>MRLSQQRKKTAGVNSGGAEESAGNKKLDRRRVVRTRGPTGRLRRVSKLHARSVALERSSEGLGARGGPERRHWRGSNGNWDERPELRKRRVLDRRSATKLP</sequence>
<name>A0A8T1B543_9STRA</name>
<feature type="compositionally biased region" description="Basic residues" evidence="1">
    <location>
        <begin position="1"/>
        <end position="10"/>
    </location>
</feature>
<dbReference type="EMBL" id="RCMK01001453">
    <property type="protein sequence ID" value="KAG2894018.1"/>
    <property type="molecule type" value="Genomic_DNA"/>
</dbReference>
<dbReference type="Proteomes" id="UP000736787">
    <property type="component" value="Unassembled WGS sequence"/>
</dbReference>
<protein>
    <submittedName>
        <fullName evidence="2">Uncharacterized protein</fullName>
    </submittedName>
</protein>
<evidence type="ECO:0000313" key="2">
    <source>
        <dbReference type="EMBL" id="KAG2894018.1"/>
    </source>
</evidence>
<dbReference type="AlphaFoldDB" id="A0A8T1B543"/>
<gene>
    <name evidence="2" type="ORF">PC117_g23608</name>
</gene>
<comment type="caution">
    <text evidence="2">The sequence shown here is derived from an EMBL/GenBank/DDBJ whole genome shotgun (WGS) entry which is preliminary data.</text>
</comment>
<feature type="region of interest" description="Disordered" evidence="1">
    <location>
        <begin position="1"/>
        <end position="81"/>
    </location>
</feature>
<evidence type="ECO:0000256" key="1">
    <source>
        <dbReference type="SAM" id="MobiDB-lite"/>
    </source>
</evidence>
<proteinExistence type="predicted"/>
<accession>A0A8T1B543</accession>
<evidence type="ECO:0000313" key="3">
    <source>
        <dbReference type="Proteomes" id="UP000736787"/>
    </source>
</evidence>